<name>A0ABD6C5N0_9EURY</name>
<dbReference type="AlphaFoldDB" id="A0ABD6C5N0"/>
<protein>
    <submittedName>
        <fullName evidence="1">CDP-glycerol glycerophosphotransferase family protein</fullName>
    </submittedName>
</protein>
<gene>
    <name evidence="1" type="ORF">ACFR9U_01225</name>
</gene>
<keyword evidence="2" id="KW-1185">Reference proteome</keyword>
<dbReference type="Proteomes" id="UP001597119">
    <property type="component" value="Unassembled WGS sequence"/>
</dbReference>
<comment type="caution">
    <text evidence="1">The sequence shown here is derived from an EMBL/GenBank/DDBJ whole genome shotgun (WGS) entry which is preliminary data.</text>
</comment>
<dbReference type="Pfam" id="PF04464">
    <property type="entry name" value="Glyphos_transf"/>
    <property type="match status" value="1"/>
</dbReference>
<sequence>MVTILYTFDRRFMRKTFVAIDRYVDASSAVLPLRPEAGCPTSIPVVQRSIASVEDLDAAVFDIDPDVVVQNHRFGTEVLDERPAFQREYPLVHVRHGASLGRGEARNTTRDLGDVVDLALAPGEQWARHYREEFPDDVDVRVVGIPEADELVSTDPPRERRVLYAPTNHNYGGGSYLRTATQVLDTFADSEYELRFRPHPMDRIEEPGRTLTEACKERIADLPNVTFDDTTTPRESMLWADLLISDCSGIITEWLHTGRPLLQVTDTEADLDVPVVGMVTEELSLATVDQLYEHGYPASVARERSTTLADLGVPMDGRAGKRAATEVMACTQ</sequence>
<dbReference type="InterPro" id="IPR007554">
    <property type="entry name" value="Glycerophosphate_synth"/>
</dbReference>
<accession>A0ABD6C5N0</accession>
<evidence type="ECO:0000313" key="1">
    <source>
        <dbReference type="EMBL" id="MFD1585587.1"/>
    </source>
</evidence>
<dbReference type="RefSeq" id="WP_247377515.1">
    <property type="nucleotide sequence ID" value="NZ_JALLGV010000003.1"/>
</dbReference>
<organism evidence="1 2">
    <name type="scientific">Halorientalis brevis</name>
    <dbReference type="NCBI Taxonomy" id="1126241"/>
    <lineage>
        <taxon>Archaea</taxon>
        <taxon>Methanobacteriati</taxon>
        <taxon>Methanobacteriota</taxon>
        <taxon>Stenosarchaea group</taxon>
        <taxon>Halobacteria</taxon>
        <taxon>Halobacteriales</taxon>
        <taxon>Haloarculaceae</taxon>
        <taxon>Halorientalis</taxon>
    </lineage>
</organism>
<reference evidence="1 2" key="1">
    <citation type="journal article" date="2019" name="Int. J. Syst. Evol. Microbiol.">
        <title>The Global Catalogue of Microorganisms (GCM) 10K type strain sequencing project: providing services to taxonomists for standard genome sequencing and annotation.</title>
        <authorList>
            <consortium name="The Broad Institute Genomics Platform"/>
            <consortium name="The Broad Institute Genome Sequencing Center for Infectious Disease"/>
            <person name="Wu L."/>
            <person name="Ma J."/>
        </authorList>
    </citation>
    <scope>NUCLEOTIDE SEQUENCE [LARGE SCALE GENOMIC DNA]</scope>
    <source>
        <strain evidence="1 2">CGMCC 1.12125</strain>
    </source>
</reference>
<evidence type="ECO:0000313" key="2">
    <source>
        <dbReference type="Proteomes" id="UP001597119"/>
    </source>
</evidence>
<dbReference type="EMBL" id="JBHUDJ010000001">
    <property type="protein sequence ID" value="MFD1585587.1"/>
    <property type="molecule type" value="Genomic_DNA"/>
</dbReference>
<dbReference type="Gene3D" id="3.40.50.12580">
    <property type="match status" value="1"/>
</dbReference>
<dbReference type="InterPro" id="IPR043148">
    <property type="entry name" value="TagF_C"/>
</dbReference>
<proteinExistence type="predicted"/>
<dbReference type="SUPFAM" id="SSF53756">
    <property type="entry name" value="UDP-Glycosyltransferase/glycogen phosphorylase"/>
    <property type="match status" value="1"/>
</dbReference>